<keyword evidence="14" id="KW-0963">Cytoplasm</keyword>
<evidence type="ECO:0000256" key="15">
    <source>
        <dbReference type="RuleBase" id="RU004445"/>
    </source>
</evidence>
<evidence type="ECO:0000256" key="10">
    <source>
        <dbReference type="ARBA" id="ARBA00023002"/>
    </source>
</evidence>
<dbReference type="EC" id="1.1.1.85" evidence="14"/>
<evidence type="ECO:0000256" key="12">
    <source>
        <dbReference type="ARBA" id="ARBA00023211"/>
    </source>
</evidence>
<dbReference type="Pfam" id="PF00180">
    <property type="entry name" value="Iso_dh"/>
    <property type="match status" value="1"/>
</dbReference>
<feature type="binding site" evidence="14">
    <location>
        <begin position="76"/>
        <end position="89"/>
    </location>
    <ligand>
        <name>NAD(+)</name>
        <dbReference type="ChEBI" id="CHEBI:57540"/>
    </ligand>
</feature>
<evidence type="ECO:0000256" key="6">
    <source>
        <dbReference type="ARBA" id="ARBA00022430"/>
    </source>
</evidence>
<evidence type="ECO:0000256" key="2">
    <source>
        <dbReference type="ARBA" id="ARBA00001936"/>
    </source>
</evidence>
<feature type="binding site" evidence="14">
    <location>
        <begin position="276"/>
        <end position="288"/>
    </location>
    <ligand>
        <name>NAD(+)</name>
        <dbReference type="ChEBI" id="CHEBI:57540"/>
    </ligand>
</feature>
<comment type="cofactor">
    <cofactor evidence="14 15">
        <name>Mg(2+)</name>
        <dbReference type="ChEBI" id="CHEBI:18420"/>
    </cofactor>
    <cofactor evidence="14 15">
        <name>Mn(2+)</name>
        <dbReference type="ChEBI" id="CHEBI:29035"/>
    </cofactor>
    <text evidence="14 15">Binds 1 Mg(2+) or Mn(2+) ion per subunit.</text>
</comment>
<comment type="cofactor">
    <cofactor evidence="2">
        <name>Mn(2+)</name>
        <dbReference type="ChEBI" id="CHEBI:29035"/>
    </cofactor>
</comment>
<feature type="binding site" evidence="14">
    <location>
        <position position="246"/>
    </location>
    <ligand>
        <name>Mg(2+)</name>
        <dbReference type="ChEBI" id="CHEBI:18420"/>
    </ligand>
</feature>
<dbReference type="Gene3D" id="3.40.718.10">
    <property type="entry name" value="Isopropylmalate Dehydrogenase"/>
    <property type="match status" value="1"/>
</dbReference>
<keyword evidence="8 14" id="KW-0479">Metal-binding</keyword>
<keyword evidence="6 14" id="KW-0432">Leucine biosynthesis</keyword>
<comment type="pathway">
    <text evidence="3 14 15">Amino-acid biosynthesis; L-leucine biosynthesis; L-leucine from 3-methyl-2-oxobutanoate: step 3/4.</text>
</comment>
<keyword evidence="12 14" id="KW-0464">Manganese</keyword>
<evidence type="ECO:0000256" key="11">
    <source>
        <dbReference type="ARBA" id="ARBA00023027"/>
    </source>
</evidence>
<dbReference type="HAMAP" id="MF_01033">
    <property type="entry name" value="LeuB_type1"/>
    <property type="match status" value="1"/>
</dbReference>
<reference evidence="17 18" key="1">
    <citation type="submission" date="2016-10" db="EMBL/GenBank/DDBJ databases">
        <authorList>
            <person name="de Groot N.N."/>
        </authorList>
    </citation>
    <scope>NUCLEOTIDE SEQUENCE [LARGE SCALE GENOMIC DNA]</scope>
    <source>
        <strain evidence="17 18">DSM 26515</strain>
    </source>
</reference>
<feature type="binding site" evidence="14">
    <location>
        <position position="242"/>
    </location>
    <ligand>
        <name>Mg(2+)</name>
        <dbReference type="ChEBI" id="CHEBI:18420"/>
    </ligand>
</feature>
<evidence type="ECO:0000313" key="17">
    <source>
        <dbReference type="EMBL" id="SEJ25955.1"/>
    </source>
</evidence>
<dbReference type="PROSITE" id="PS00470">
    <property type="entry name" value="IDH_IMDH"/>
    <property type="match status" value="1"/>
</dbReference>
<dbReference type="PANTHER" id="PTHR42979">
    <property type="entry name" value="3-ISOPROPYLMALATE DEHYDROGENASE"/>
    <property type="match status" value="1"/>
</dbReference>
<dbReference type="UniPathway" id="UPA00048">
    <property type="reaction ID" value="UER00072"/>
</dbReference>
<evidence type="ECO:0000313" key="18">
    <source>
        <dbReference type="Proteomes" id="UP000199420"/>
    </source>
</evidence>
<keyword evidence="18" id="KW-1185">Reference proteome</keyword>
<keyword evidence="10 14" id="KW-0560">Oxidoreductase</keyword>
<feature type="domain" description="Isopropylmalate dehydrogenase-like" evidence="16">
    <location>
        <begin position="4"/>
        <end position="343"/>
    </location>
</feature>
<dbReference type="NCBIfam" id="TIGR00169">
    <property type="entry name" value="leuB"/>
    <property type="match status" value="1"/>
</dbReference>
<sequence length="365" mass="38435">MKAHIVTLPGDGVGPEVTAATVAVLEAVAEHYDHGFRFSHHPIGGCAIDATGEPLPAATLDACRQADAVLLGAVGGPRWSDPEAKVRPEQGLLALRAALGVYANLRPLTVHPALAALSPLKNERLHEVDVVFVRELTGGAYFGAKTRSDETATDECRYTVAEVERVARRAFELARARRHHLTSVDKANVLETSRLWRSTVTRLSAEYPDVRLEHQLVDSMAMLLLTQPQRYDVVVTENLFGDILTDEAAALAGSLGLLPSASLGEGGRGLYEPIHGSAPDIAGQGVANPLGAILSAALLLRHSLGLDAEARAVESAVAQVLEHGPRSRDLGGQAGTAAVLDAVLVALADDAANHHAFFAGVRACG</sequence>
<dbReference type="PANTHER" id="PTHR42979:SF1">
    <property type="entry name" value="3-ISOPROPYLMALATE DEHYDROGENASE"/>
    <property type="match status" value="1"/>
</dbReference>
<dbReference type="EMBL" id="FNYC01000005">
    <property type="protein sequence ID" value="SEJ25955.1"/>
    <property type="molecule type" value="Genomic_DNA"/>
</dbReference>
<evidence type="ECO:0000256" key="8">
    <source>
        <dbReference type="ARBA" id="ARBA00022723"/>
    </source>
</evidence>
<feature type="binding site" evidence="14">
    <location>
        <position position="96"/>
    </location>
    <ligand>
        <name>substrate</name>
    </ligand>
</feature>
<comment type="subcellular location">
    <subcellularLocation>
        <location evidence="14">Cytoplasm</location>
    </subcellularLocation>
</comment>
<evidence type="ECO:0000256" key="7">
    <source>
        <dbReference type="ARBA" id="ARBA00022605"/>
    </source>
</evidence>
<comment type="function">
    <text evidence="14 15">Catalyzes the oxidation of 3-carboxy-2-hydroxy-4-methylpentanoate (3-isopropylmalate) to 3-carboxy-4-methyl-2-oxopentanoate. The product decarboxylates to 4-methyl-2 oxopentanoate.</text>
</comment>
<organism evidence="17 18">
    <name type="scientific">Frateuria terrea</name>
    <dbReference type="NCBI Taxonomy" id="529704"/>
    <lineage>
        <taxon>Bacteria</taxon>
        <taxon>Pseudomonadati</taxon>
        <taxon>Pseudomonadota</taxon>
        <taxon>Gammaproteobacteria</taxon>
        <taxon>Lysobacterales</taxon>
        <taxon>Rhodanobacteraceae</taxon>
        <taxon>Frateuria</taxon>
    </lineage>
</organism>
<evidence type="ECO:0000256" key="3">
    <source>
        <dbReference type="ARBA" id="ARBA00004762"/>
    </source>
</evidence>
<feature type="site" description="Important for catalysis" evidence="14">
    <location>
        <position position="186"/>
    </location>
</feature>
<name>A0A1H6XN35_9GAMM</name>
<dbReference type="GO" id="GO:0000287">
    <property type="term" value="F:magnesium ion binding"/>
    <property type="evidence" value="ECO:0007669"/>
    <property type="project" value="InterPro"/>
</dbReference>
<protein>
    <recommendedName>
        <fullName evidence="14">3-isopropylmalate dehydrogenase</fullName>
        <ecNumber evidence="14">1.1.1.85</ecNumber>
    </recommendedName>
    <alternativeName>
        <fullName evidence="14">3-IPM-DH</fullName>
    </alternativeName>
    <alternativeName>
        <fullName evidence="14">Beta-IPM dehydrogenase</fullName>
        <shortName evidence="14">IMDH</shortName>
    </alternativeName>
</protein>
<dbReference type="RefSeq" id="WP_091338266.1">
    <property type="nucleotide sequence ID" value="NZ_FNYC01000005.1"/>
</dbReference>
<evidence type="ECO:0000259" key="16">
    <source>
        <dbReference type="SMART" id="SM01329"/>
    </source>
</evidence>
<dbReference type="SMART" id="SM01329">
    <property type="entry name" value="Iso_dh"/>
    <property type="match status" value="1"/>
</dbReference>
<evidence type="ECO:0000256" key="1">
    <source>
        <dbReference type="ARBA" id="ARBA00000624"/>
    </source>
</evidence>
<keyword evidence="7 14" id="KW-0028">Amino-acid biosynthesis</keyword>
<evidence type="ECO:0000256" key="5">
    <source>
        <dbReference type="ARBA" id="ARBA00011738"/>
    </source>
</evidence>
<dbReference type="OrthoDB" id="9806254at2"/>
<evidence type="ECO:0000256" key="4">
    <source>
        <dbReference type="ARBA" id="ARBA00008319"/>
    </source>
</evidence>
<comment type="subunit">
    <text evidence="5 14 15">Homodimer.</text>
</comment>
<proteinExistence type="inferred from homology"/>
<keyword evidence="9 14" id="KW-0460">Magnesium</keyword>
<feature type="binding site" evidence="14">
    <location>
        <position position="218"/>
    </location>
    <ligand>
        <name>substrate</name>
    </ligand>
</feature>
<dbReference type="GO" id="GO:0009098">
    <property type="term" value="P:L-leucine biosynthetic process"/>
    <property type="evidence" value="ECO:0007669"/>
    <property type="project" value="UniProtKB-UniRule"/>
</dbReference>
<comment type="similarity">
    <text evidence="4 14">Belongs to the isocitrate and isopropylmalate dehydrogenases family. LeuB type 1 subfamily.</text>
</comment>
<keyword evidence="11 14" id="KW-0520">NAD</keyword>
<dbReference type="FunFam" id="3.40.718.10:FF:000006">
    <property type="entry name" value="3-isopropylmalate dehydrogenase"/>
    <property type="match status" value="1"/>
</dbReference>
<feature type="binding site" evidence="14">
    <location>
        <position position="218"/>
    </location>
    <ligand>
        <name>Mg(2+)</name>
        <dbReference type="ChEBI" id="CHEBI:18420"/>
    </ligand>
</feature>
<keyword evidence="13 14" id="KW-0100">Branched-chain amino acid biosynthesis</keyword>
<accession>A0A1H6XN35</accession>
<dbReference type="InterPro" id="IPR024084">
    <property type="entry name" value="IsoPropMal-DH-like_dom"/>
</dbReference>
<evidence type="ECO:0000256" key="13">
    <source>
        <dbReference type="ARBA" id="ARBA00023304"/>
    </source>
</evidence>
<dbReference type="GO" id="GO:0005829">
    <property type="term" value="C:cytosol"/>
    <property type="evidence" value="ECO:0007669"/>
    <property type="project" value="TreeGrafter"/>
</dbReference>
<feature type="binding site" evidence="14">
    <location>
        <position position="106"/>
    </location>
    <ligand>
        <name>substrate</name>
    </ligand>
</feature>
<feature type="binding site" evidence="14">
    <location>
        <position position="134"/>
    </location>
    <ligand>
        <name>substrate</name>
    </ligand>
</feature>
<evidence type="ECO:0000256" key="14">
    <source>
        <dbReference type="HAMAP-Rule" id="MF_01033"/>
    </source>
</evidence>
<dbReference type="Proteomes" id="UP000199420">
    <property type="component" value="Unassembled WGS sequence"/>
</dbReference>
<dbReference type="InterPro" id="IPR004429">
    <property type="entry name" value="Isopropylmalate_DH"/>
</dbReference>
<feature type="site" description="Important for catalysis" evidence="14">
    <location>
        <position position="141"/>
    </location>
</feature>
<dbReference type="AlphaFoldDB" id="A0A1H6XN35"/>
<dbReference type="GO" id="GO:0003862">
    <property type="term" value="F:3-isopropylmalate dehydrogenase activity"/>
    <property type="evidence" value="ECO:0007669"/>
    <property type="project" value="UniProtKB-UniRule"/>
</dbReference>
<dbReference type="GO" id="GO:0051287">
    <property type="term" value="F:NAD binding"/>
    <property type="evidence" value="ECO:0007669"/>
    <property type="project" value="InterPro"/>
</dbReference>
<gene>
    <name evidence="14" type="primary">leuB</name>
    <name evidence="17" type="ORF">SAMN04487997_2863</name>
</gene>
<dbReference type="InterPro" id="IPR019818">
    <property type="entry name" value="IsoCit/isopropylmalate_DH_CS"/>
</dbReference>
<dbReference type="SUPFAM" id="SSF53659">
    <property type="entry name" value="Isocitrate/Isopropylmalate dehydrogenase-like"/>
    <property type="match status" value="1"/>
</dbReference>
<evidence type="ECO:0000256" key="9">
    <source>
        <dbReference type="ARBA" id="ARBA00022842"/>
    </source>
</evidence>
<comment type="catalytic activity">
    <reaction evidence="1 14 15">
        <text>(2R,3S)-3-isopropylmalate + NAD(+) = 4-methyl-2-oxopentanoate + CO2 + NADH</text>
        <dbReference type="Rhea" id="RHEA:32271"/>
        <dbReference type="ChEBI" id="CHEBI:16526"/>
        <dbReference type="ChEBI" id="CHEBI:17865"/>
        <dbReference type="ChEBI" id="CHEBI:35121"/>
        <dbReference type="ChEBI" id="CHEBI:57540"/>
        <dbReference type="ChEBI" id="CHEBI:57945"/>
        <dbReference type="EC" id="1.1.1.85"/>
    </reaction>
</comment>
<dbReference type="STRING" id="529704.SAMN02927913_2840"/>